<reference evidence="2 3" key="1">
    <citation type="journal article" date="2021" name="J. Hered.">
        <title>A chromosome-level genome assembly of the parasitoid wasp, Cotesia glomerata (Hymenoptera: Braconidae).</title>
        <authorList>
            <person name="Pinto B.J."/>
            <person name="Weis J.J."/>
            <person name="Gamble T."/>
            <person name="Ode P.J."/>
            <person name="Paul R."/>
            <person name="Zaspel J.M."/>
        </authorList>
    </citation>
    <scope>NUCLEOTIDE SEQUENCE [LARGE SCALE GENOMIC DNA]</scope>
    <source>
        <strain evidence="2">CgM1</strain>
    </source>
</reference>
<gene>
    <name evidence="2" type="ORF">KQX54_021238</name>
</gene>
<evidence type="ECO:0000256" key="1">
    <source>
        <dbReference type="SAM" id="MobiDB-lite"/>
    </source>
</evidence>
<proteinExistence type="predicted"/>
<dbReference type="AlphaFoldDB" id="A0AAV7I5H3"/>
<dbReference type="Proteomes" id="UP000826195">
    <property type="component" value="Unassembled WGS sequence"/>
</dbReference>
<protein>
    <submittedName>
        <fullName evidence="2">Uncharacterized protein</fullName>
    </submittedName>
</protein>
<keyword evidence="3" id="KW-1185">Reference proteome</keyword>
<dbReference type="EMBL" id="JAHXZJ010002609">
    <property type="protein sequence ID" value="KAH0541189.1"/>
    <property type="molecule type" value="Genomic_DNA"/>
</dbReference>
<evidence type="ECO:0000313" key="2">
    <source>
        <dbReference type="EMBL" id="KAH0541189.1"/>
    </source>
</evidence>
<evidence type="ECO:0000313" key="3">
    <source>
        <dbReference type="Proteomes" id="UP000826195"/>
    </source>
</evidence>
<organism evidence="2 3">
    <name type="scientific">Cotesia glomerata</name>
    <name type="common">Lepidopteran parasitic wasp</name>
    <name type="synonym">Apanteles glomeratus</name>
    <dbReference type="NCBI Taxonomy" id="32391"/>
    <lineage>
        <taxon>Eukaryota</taxon>
        <taxon>Metazoa</taxon>
        <taxon>Ecdysozoa</taxon>
        <taxon>Arthropoda</taxon>
        <taxon>Hexapoda</taxon>
        <taxon>Insecta</taxon>
        <taxon>Pterygota</taxon>
        <taxon>Neoptera</taxon>
        <taxon>Endopterygota</taxon>
        <taxon>Hymenoptera</taxon>
        <taxon>Apocrita</taxon>
        <taxon>Ichneumonoidea</taxon>
        <taxon>Braconidae</taxon>
        <taxon>Microgastrinae</taxon>
        <taxon>Cotesia</taxon>
    </lineage>
</organism>
<accession>A0AAV7I5H3</accession>
<sequence length="317" mass="36856">MNNNIAIETVKKKRFAIRESENPNVLRTTGARNYAHNCPQNIRLSDYLLEAHTTTVSHVPYRDRRNKAEPSCEELRAMWRYSKRQSRAVEVTNDLPMYRDPFSYNVWETYPVRSQPSIGYREIYKYPDERDEEARNRGGGKTPVYGKVVHKAPAESRFRNGMPNNRAKAFEEVTRMYGTINRQPPDSRRPQYNFRVGGGGSSISHVPQAGSFQHLKELIRTERARELQDQRAAEELAARAASANNNNNNNNDIFKNEQKNSKLTDSQIQYLNSIKSYQEPKNFKFNNYDKSKYVSSLTDFNDASLINYNYNRNPLLH</sequence>
<name>A0AAV7I5H3_COTGL</name>
<feature type="compositionally biased region" description="Low complexity" evidence="1">
    <location>
        <begin position="241"/>
        <end position="251"/>
    </location>
</feature>
<feature type="region of interest" description="Disordered" evidence="1">
    <location>
        <begin position="241"/>
        <end position="262"/>
    </location>
</feature>
<comment type="caution">
    <text evidence="2">The sequence shown here is derived from an EMBL/GenBank/DDBJ whole genome shotgun (WGS) entry which is preliminary data.</text>
</comment>